<evidence type="ECO:0000313" key="2">
    <source>
        <dbReference type="Proteomes" id="UP000789595"/>
    </source>
</evidence>
<proteinExistence type="predicted"/>
<gene>
    <name evidence="1" type="ORF">PECAL_5P07050</name>
</gene>
<accession>A0A8J2STS6</accession>
<dbReference type="Proteomes" id="UP000789595">
    <property type="component" value="Unassembled WGS sequence"/>
</dbReference>
<keyword evidence="2" id="KW-1185">Reference proteome</keyword>
<reference evidence="1" key="1">
    <citation type="submission" date="2021-11" db="EMBL/GenBank/DDBJ databases">
        <authorList>
            <consortium name="Genoscope - CEA"/>
            <person name="William W."/>
        </authorList>
    </citation>
    <scope>NUCLEOTIDE SEQUENCE</scope>
</reference>
<comment type="caution">
    <text evidence="1">The sequence shown here is derived from an EMBL/GenBank/DDBJ whole genome shotgun (WGS) entry which is preliminary data.</text>
</comment>
<name>A0A8J2STS6_9STRA</name>
<dbReference type="AlphaFoldDB" id="A0A8J2STS6"/>
<dbReference type="EMBL" id="CAKKNE010000005">
    <property type="protein sequence ID" value="CAH0376143.1"/>
    <property type="molecule type" value="Genomic_DNA"/>
</dbReference>
<sequence length="354" mass="39669">MYSLGAYELQERKRKAEADRLKKTTSKNWKPAKRNRFLTNIYGKGLEGLSTASVVRRDAHIQNALQFPEETSMFGEPTVPVKGGAYASWNAMAPCKQLAPPSMQFRDEYPAKELGGRFGVSRYIARSYFKGGGQKDYEKTAELLDRKASLGGALAVDALDPREATVSLGGVGLRLAKGPYFNPGHFLRVRQRHKELGPPFVYNTRTEPERVTAQLTVETLNDPGPFTDKTMQEIQYPKWRFPDKRKFQEPFDFRKYHRTALMDTEQMCGLPNLKPMSVSEAYQSAADLEGSFRQAPRGVKAWNNNQPHGTTFSNYSPPRRKDPSALHCSLRGVSLRGASGGAFETVVSEDLASF</sequence>
<protein>
    <submittedName>
        <fullName evidence="1">Uncharacterized protein</fullName>
    </submittedName>
</protein>
<evidence type="ECO:0000313" key="1">
    <source>
        <dbReference type="EMBL" id="CAH0376143.1"/>
    </source>
</evidence>
<organism evidence="1 2">
    <name type="scientific">Pelagomonas calceolata</name>
    <dbReference type="NCBI Taxonomy" id="35677"/>
    <lineage>
        <taxon>Eukaryota</taxon>
        <taxon>Sar</taxon>
        <taxon>Stramenopiles</taxon>
        <taxon>Ochrophyta</taxon>
        <taxon>Pelagophyceae</taxon>
        <taxon>Pelagomonadales</taxon>
        <taxon>Pelagomonadaceae</taxon>
        <taxon>Pelagomonas</taxon>
    </lineage>
</organism>